<dbReference type="PANTHER" id="PTHR43289">
    <property type="entry name" value="MITOGEN-ACTIVATED PROTEIN KINASE KINASE KINASE 20-RELATED"/>
    <property type="match status" value="1"/>
</dbReference>
<dbReference type="RefSeq" id="WP_169421795.1">
    <property type="nucleotide sequence ID" value="NZ_JABBFX010000003.1"/>
</dbReference>
<comment type="caution">
    <text evidence="8">The sequence shown here is derived from an EMBL/GenBank/DDBJ whole genome shotgun (WGS) entry which is preliminary data.</text>
</comment>
<keyword evidence="9" id="KW-1185">Reference proteome</keyword>
<dbReference type="Proteomes" id="UP000541185">
    <property type="component" value="Unassembled WGS sequence"/>
</dbReference>
<dbReference type="SMART" id="SM00331">
    <property type="entry name" value="PP2C_SIG"/>
    <property type="match status" value="1"/>
</dbReference>
<dbReference type="GO" id="GO:0004674">
    <property type="term" value="F:protein serine/threonine kinase activity"/>
    <property type="evidence" value="ECO:0007669"/>
    <property type="project" value="TreeGrafter"/>
</dbReference>
<evidence type="ECO:0000256" key="4">
    <source>
        <dbReference type="ARBA" id="ARBA00022840"/>
    </source>
</evidence>
<keyword evidence="5" id="KW-0472">Membrane</keyword>
<dbReference type="AlphaFoldDB" id="A0A848HAL4"/>
<keyword evidence="5" id="KW-0812">Transmembrane</keyword>
<feature type="domain" description="PPM-type phosphatase" evidence="7">
    <location>
        <begin position="5"/>
        <end position="236"/>
    </location>
</feature>
<gene>
    <name evidence="8" type="ORF">HHL11_27490</name>
</gene>
<protein>
    <submittedName>
        <fullName evidence="8">Bifunctional protein-serine/threonine kinase/phosphatase</fullName>
    </submittedName>
</protein>
<name>A0A848HAL4_9BURK</name>
<dbReference type="InterPro" id="IPR001932">
    <property type="entry name" value="PPM-type_phosphatase-like_dom"/>
</dbReference>
<evidence type="ECO:0000259" key="6">
    <source>
        <dbReference type="PROSITE" id="PS50011"/>
    </source>
</evidence>
<dbReference type="PROSITE" id="PS50011">
    <property type="entry name" value="PROTEIN_KINASE_DOM"/>
    <property type="match status" value="1"/>
</dbReference>
<proteinExistence type="predicted"/>
<keyword evidence="2" id="KW-0547">Nucleotide-binding</keyword>
<dbReference type="InterPro" id="IPR000719">
    <property type="entry name" value="Prot_kinase_dom"/>
</dbReference>
<keyword evidence="1" id="KW-0808">Transferase</keyword>
<dbReference type="SUPFAM" id="SSF81606">
    <property type="entry name" value="PP2C-like"/>
    <property type="match status" value="1"/>
</dbReference>
<keyword evidence="3 8" id="KW-0418">Kinase</keyword>
<sequence>MLAVTAGQYSDAGRKPANQDFHGLCVPPGPQRAAKGVAIALADGISSSDAGHLASAAAVRSFLDDYYCTSEAWSVKTSVERVLVAANSWLFAQTRNGAGRYDRDRGWACTLSALVLKSRTAHLFHVGDARVWQVQGKALEQLTQDHRVYAGGGQSYLGRALGIAPQLEIDYRAVPLERGDTFLLATDGVHGHVPEAAMLDLLRRHPDDLDAAARAIAEEALRRGSEDNVTVQVLRVDALPAPEMSEVARMAAELPLPPLLAPRMVFDGFRIVRELHASNRSHVYLAVDEDSGETVVLKTPSIDLGGDPAYRERFLLEEWAARRVDSPHVLKAPAPARRRNFLYVVLEYVEGRTLAQWMVDHPRPDLDAVRAIVDQLARGLRALHRLEMLHQDLRPENVMIDATGTARIIDFGAVRVAGIAEMEAVDGNPLPGTVQYMAPEYFLGGPGDARSDLFSLAAIAYHMLSGRLPYGAAVAQARSAADQRALRCQPLAPLRPDLPSWIDAALQKALQPQPHKRYQDVAEFAYALHRADPDLQPRRRVPLVERNPVAFWKAVSLALAVGWVVMLGLRVASR</sequence>
<evidence type="ECO:0000256" key="1">
    <source>
        <dbReference type="ARBA" id="ARBA00022679"/>
    </source>
</evidence>
<reference evidence="8 9" key="1">
    <citation type="submission" date="2020-04" db="EMBL/GenBank/DDBJ databases">
        <title>Ramlibacter sp. G-1-2-2 isolated from soil.</title>
        <authorList>
            <person name="Dahal R.H."/>
        </authorList>
    </citation>
    <scope>NUCLEOTIDE SEQUENCE [LARGE SCALE GENOMIC DNA]</scope>
    <source>
        <strain evidence="8 9">G-1-2-2</strain>
    </source>
</reference>
<dbReference type="SMART" id="SM00332">
    <property type="entry name" value="PP2Cc"/>
    <property type="match status" value="1"/>
</dbReference>
<evidence type="ECO:0000256" key="3">
    <source>
        <dbReference type="ARBA" id="ARBA00022777"/>
    </source>
</evidence>
<dbReference type="InterPro" id="IPR008266">
    <property type="entry name" value="Tyr_kinase_AS"/>
</dbReference>
<dbReference type="InterPro" id="IPR011009">
    <property type="entry name" value="Kinase-like_dom_sf"/>
</dbReference>
<feature type="transmembrane region" description="Helical" evidence="5">
    <location>
        <begin position="549"/>
        <end position="569"/>
    </location>
</feature>
<dbReference type="EMBL" id="JABBFX010000003">
    <property type="protein sequence ID" value="NML47524.1"/>
    <property type="molecule type" value="Genomic_DNA"/>
</dbReference>
<dbReference type="SUPFAM" id="SSF56112">
    <property type="entry name" value="Protein kinase-like (PK-like)"/>
    <property type="match status" value="1"/>
</dbReference>
<accession>A0A848HAL4</accession>
<dbReference type="Gene3D" id="1.10.510.10">
    <property type="entry name" value="Transferase(Phosphotransferase) domain 1"/>
    <property type="match status" value="1"/>
</dbReference>
<dbReference type="Pfam" id="PF00069">
    <property type="entry name" value="Pkinase"/>
    <property type="match status" value="1"/>
</dbReference>
<dbReference type="PROSITE" id="PS00109">
    <property type="entry name" value="PROTEIN_KINASE_TYR"/>
    <property type="match status" value="1"/>
</dbReference>
<keyword evidence="5" id="KW-1133">Transmembrane helix</keyword>
<evidence type="ECO:0000259" key="7">
    <source>
        <dbReference type="PROSITE" id="PS51746"/>
    </source>
</evidence>
<dbReference type="Gene3D" id="3.30.200.20">
    <property type="entry name" value="Phosphorylase Kinase, domain 1"/>
    <property type="match status" value="1"/>
</dbReference>
<evidence type="ECO:0000313" key="8">
    <source>
        <dbReference type="EMBL" id="NML47524.1"/>
    </source>
</evidence>
<evidence type="ECO:0000313" key="9">
    <source>
        <dbReference type="Proteomes" id="UP000541185"/>
    </source>
</evidence>
<keyword evidence="4" id="KW-0067">ATP-binding</keyword>
<dbReference type="PANTHER" id="PTHR43289:SF6">
    <property type="entry name" value="SERINE_THREONINE-PROTEIN KINASE NEKL-3"/>
    <property type="match status" value="1"/>
</dbReference>
<dbReference type="GO" id="GO:0005524">
    <property type="term" value="F:ATP binding"/>
    <property type="evidence" value="ECO:0007669"/>
    <property type="project" value="UniProtKB-KW"/>
</dbReference>
<evidence type="ECO:0000256" key="2">
    <source>
        <dbReference type="ARBA" id="ARBA00022741"/>
    </source>
</evidence>
<dbReference type="Gene3D" id="3.60.40.10">
    <property type="entry name" value="PPM-type phosphatase domain"/>
    <property type="match status" value="1"/>
</dbReference>
<dbReference type="InterPro" id="IPR036457">
    <property type="entry name" value="PPM-type-like_dom_sf"/>
</dbReference>
<dbReference type="CDD" id="cd14014">
    <property type="entry name" value="STKc_PknB_like"/>
    <property type="match status" value="1"/>
</dbReference>
<dbReference type="Pfam" id="PF13672">
    <property type="entry name" value="PP2C_2"/>
    <property type="match status" value="1"/>
</dbReference>
<evidence type="ECO:0000256" key="5">
    <source>
        <dbReference type="SAM" id="Phobius"/>
    </source>
</evidence>
<organism evidence="8 9">
    <name type="scientific">Ramlibacter agri</name>
    <dbReference type="NCBI Taxonomy" id="2728837"/>
    <lineage>
        <taxon>Bacteria</taxon>
        <taxon>Pseudomonadati</taxon>
        <taxon>Pseudomonadota</taxon>
        <taxon>Betaproteobacteria</taxon>
        <taxon>Burkholderiales</taxon>
        <taxon>Comamonadaceae</taxon>
        <taxon>Ramlibacter</taxon>
    </lineage>
</organism>
<dbReference type="PROSITE" id="PS51746">
    <property type="entry name" value="PPM_2"/>
    <property type="match status" value="1"/>
</dbReference>
<dbReference type="CDD" id="cd00143">
    <property type="entry name" value="PP2Cc"/>
    <property type="match status" value="1"/>
</dbReference>
<feature type="domain" description="Protein kinase" evidence="6">
    <location>
        <begin position="269"/>
        <end position="535"/>
    </location>
</feature>